<proteinExistence type="predicted"/>
<dbReference type="AlphaFoldDB" id="A0A0H4A0F0"/>
<organism evidence="1">
    <name type="scientific">Vibrio sp. 1F_97</name>
    <dbReference type="NCBI Taxonomy" id="1652827"/>
    <lineage>
        <taxon>Bacteria</taxon>
        <taxon>Pseudomonadati</taxon>
        <taxon>Pseudomonadota</taxon>
        <taxon>Gammaproteobacteria</taxon>
        <taxon>Vibrionales</taxon>
        <taxon>Vibrionaceae</taxon>
        <taxon>Vibrio</taxon>
    </lineage>
</organism>
<accession>A0A0H4A0F0</accession>
<name>A0A0H4A0F0_9VIBR</name>
<protein>
    <submittedName>
        <fullName evidence="1">Uncharacterized protein</fullName>
    </submittedName>
</protein>
<reference evidence="1" key="1">
    <citation type="journal article" date="2015" name="MBio">
        <title>Eco-Evolutionary Dynamics of Episomes among Ecologically Cohesive Bacterial Populations.</title>
        <authorList>
            <person name="Xue H."/>
            <person name="Cordero O.X."/>
            <person name="Camas F.M."/>
            <person name="Trimble W."/>
            <person name="Meyer F."/>
            <person name="Guglielmini J."/>
            <person name="Rocha E.P."/>
            <person name="Polz M.F."/>
        </authorList>
    </citation>
    <scope>NUCLEOTIDE SEQUENCE</scope>
    <source>
        <strain evidence="1">1F_97</strain>
    </source>
</reference>
<evidence type="ECO:0000313" key="1">
    <source>
        <dbReference type="EMBL" id="AKN39639.1"/>
    </source>
</evidence>
<dbReference type="EMBL" id="KP795655">
    <property type="protein sequence ID" value="AKN39639.1"/>
    <property type="molecule type" value="Genomic_DNA"/>
</dbReference>
<sequence>MMSQSNVYLFSVAADKKKREQEAERKERSRQRILRAAAKIKW</sequence>